<organism evidence="4 5">
    <name type="scientific">Pontiella desulfatans</name>
    <dbReference type="NCBI Taxonomy" id="2750659"/>
    <lineage>
        <taxon>Bacteria</taxon>
        <taxon>Pseudomonadati</taxon>
        <taxon>Kiritimatiellota</taxon>
        <taxon>Kiritimatiellia</taxon>
        <taxon>Kiritimatiellales</taxon>
        <taxon>Pontiellaceae</taxon>
        <taxon>Pontiella</taxon>
    </lineage>
</organism>
<dbReference type="Pfam" id="PF13776">
    <property type="entry name" value="DUF4172"/>
    <property type="match status" value="1"/>
</dbReference>
<keyword evidence="2" id="KW-0547">Nucleotide-binding</keyword>
<dbReference type="Gene3D" id="1.10.3290.10">
    <property type="entry name" value="Fido-like domain"/>
    <property type="match status" value="1"/>
</dbReference>
<dbReference type="GO" id="GO:0005524">
    <property type="term" value="F:ATP binding"/>
    <property type="evidence" value="ECO:0007669"/>
    <property type="project" value="UniProtKB-KW"/>
</dbReference>
<evidence type="ECO:0000256" key="1">
    <source>
        <dbReference type="PIRSR" id="PIRSR640198-1"/>
    </source>
</evidence>
<sequence>MKYIWQQDNWPEFQYDLTGIQEKMIRFTEKTGRVDGLLSALPESLRMDAVIELMVAEAVKSSEIEGEMLSRPDVMSSIKNNLGIPSRPRHVSDSRARGIAELMVYVRDDFAHALSRKMLFTWHSMLMEDNAYVKSGAWRSHSEPMLIVSGTVGSEQVHYEAPPSPQIPGEMKRFVEWFNATAPGAQYEICYAPVRSALAHLYFESIHPFEDGNGRIGRALSEKVLSQGLGRPVVMSLSRSIDEDRQGYYDALKLAQQAGRVTEWLEWFVNMLMNAQTQAETEIEFTLKKTRLFDRVEGELNARQLKAVRRMLAEGPAGFEGGMTAKKYMAITKATKPTATRDLQDLVAKTVLIPEGSGRSTHYQVNI</sequence>
<protein>
    <submittedName>
        <fullName evidence="4">Adenosine monophosphate-protein transferase SoFic</fullName>
    </submittedName>
</protein>
<dbReference type="PANTHER" id="PTHR13504:SF33">
    <property type="entry name" value="FIC FAMILY PROTEIN"/>
    <property type="match status" value="1"/>
</dbReference>
<dbReference type="InterPro" id="IPR040198">
    <property type="entry name" value="Fido_containing"/>
</dbReference>
<dbReference type="InterPro" id="IPR036388">
    <property type="entry name" value="WH-like_DNA-bd_sf"/>
</dbReference>
<feature type="domain" description="Fido" evidence="3">
    <location>
        <begin position="114"/>
        <end position="270"/>
    </location>
</feature>
<reference evidence="4 5" key="1">
    <citation type="submission" date="2019-04" db="EMBL/GenBank/DDBJ databases">
        <authorList>
            <person name="Van Vliet M D."/>
        </authorList>
    </citation>
    <scope>NUCLEOTIDE SEQUENCE [LARGE SCALE GENOMIC DNA]</scope>
    <source>
        <strain evidence="4 5">F1</strain>
    </source>
</reference>
<feature type="binding site" evidence="2">
    <location>
        <begin position="211"/>
        <end position="218"/>
    </location>
    <ligand>
        <name>ATP</name>
        <dbReference type="ChEBI" id="CHEBI:30616"/>
    </ligand>
</feature>
<keyword evidence="5" id="KW-1185">Reference proteome</keyword>
<dbReference type="RefSeq" id="WP_136083227.1">
    <property type="nucleotide sequence ID" value="NZ_CAAHFG010000005.1"/>
</dbReference>
<dbReference type="Proteomes" id="UP000366872">
    <property type="component" value="Unassembled WGS sequence"/>
</dbReference>
<dbReference type="Pfam" id="PF02661">
    <property type="entry name" value="Fic"/>
    <property type="match status" value="1"/>
</dbReference>
<gene>
    <name evidence="4" type="primary">fic_7</name>
    <name evidence="4" type="ORF">PDESU_06350</name>
</gene>
<evidence type="ECO:0000256" key="2">
    <source>
        <dbReference type="PIRSR" id="PIRSR640198-2"/>
    </source>
</evidence>
<dbReference type="GO" id="GO:0016740">
    <property type="term" value="F:transferase activity"/>
    <property type="evidence" value="ECO:0007669"/>
    <property type="project" value="UniProtKB-KW"/>
</dbReference>
<keyword evidence="4" id="KW-0808">Transferase</keyword>
<evidence type="ECO:0000313" key="4">
    <source>
        <dbReference type="EMBL" id="VGO17748.1"/>
    </source>
</evidence>
<feature type="binding site" evidence="2">
    <location>
        <begin position="248"/>
        <end position="249"/>
    </location>
    <ligand>
        <name>ATP</name>
        <dbReference type="ChEBI" id="CHEBI:30616"/>
    </ligand>
</feature>
<dbReference type="InterPro" id="IPR036597">
    <property type="entry name" value="Fido-like_dom_sf"/>
</dbReference>
<name>A0A6C2UC43_PONDE</name>
<evidence type="ECO:0000313" key="5">
    <source>
        <dbReference type="Proteomes" id="UP000366872"/>
    </source>
</evidence>
<dbReference type="EMBL" id="CAAHFG010000005">
    <property type="protein sequence ID" value="VGO17748.1"/>
    <property type="molecule type" value="Genomic_DNA"/>
</dbReference>
<dbReference type="PROSITE" id="PS51459">
    <property type="entry name" value="FIDO"/>
    <property type="match status" value="1"/>
</dbReference>
<dbReference type="InterPro" id="IPR003812">
    <property type="entry name" value="Fido"/>
</dbReference>
<dbReference type="AlphaFoldDB" id="A0A6C2UC43"/>
<dbReference type="InterPro" id="IPR025230">
    <property type="entry name" value="DUF4172"/>
</dbReference>
<proteinExistence type="predicted"/>
<feature type="active site" evidence="1">
    <location>
        <position position="207"/>
    </location>
</feature>
<evidence type="ECO:0000259" key="3">
    <source>
        <dbReference type="PROSITE" id="PS51459"/>
    </source>
</evidence>
<dbReference type="PANTHER" id="PTHR13504">
    <property type="entry name" value="FIDO DOMAIN-CONTAINING PROTEIN DDB_G0283145"/>
    <property type="match status" value="1"/>
</dbReference>
<keyword evidence="2" id="KW-0067">ATP-binding</keyword>
<dbReference type="Gene3D" id="1.10.10.10">
    <property type="entry name" value="Winged helix-like DNA-binding domain superfamily/Winged helix DNA-binding domain"/>
    <property type="match status" value="1"/>
</dbReference>
<dbReference type="SUPFAM" id="SSF140931">
    <property type="entry name" value="Fic-like"/>
    <property type="match status" value="1"/>
</dbReference>
<accession>A0A6C2UC43</accession>